<dbReference type="Pfam" id="PF18701">
    <property type="entry name" value="DUF5641"/>
    <property type="match status" value="1"/>
</dbReference>
<dbReference type="Gene3D" id="3.30.420.10">
    <property type="entry name" value="Ribonuclease H-like superfamily/Ribonuclease H"/>
    <property type="match status" value="1"/>
</dbReference>
<dbReference type="EMBL" id="JAOPHQ010004277">
    <property type="protein sequence ID" value="KAK0139968.1"/>
    <property type="molecule type" value="Genomic_DNA"/>
</dbReference>
<dbReference type="Proteomes" id="UP001174136">
    <property type="component" value="Unassembled WGS sequence"/>
</dbReference>
<protein>
    <recommendedName>
        <fullName evidence="1">DUF5641 domain-containing protein</fullName>
    </recommendedName>
</protein>
<gene>
    <name evidence="2" type="ORF">N1851_023131</name>
</gene>
<dbReference type="InterPro" id="IPR012337">
    <property type="entry name" value="RNaseH-like_sf"/>
</dbReference>
<keyword evidence="3" id="KW-1185">Reference proteome</keyword>
<feature type="domain" description="DUF5641" evidence="1">
    <location>
        <begin position="204"/>
        <end position="297"/>
    </location>
</feature>
<reference evidence="2" key="1">
    <citation type="journal article" date="2023" name="Front. Mar. Sci.">
        <title>A new Merluccius polli reference genome to investigate the effects of global change in West African waters.</title>
        <authorList>
            <person name="Mateo J.L."/>
            <person name="Blanco-Fernandez C."/>
            <person name="Garcia-Vazquez E."/>
            <person name="Machado-Schiaffino G."/>
        </authorList>
    </citation>
    <scope>NUCLEOTIDE SEQUENCE</scope>
    <source>
        <strain evidence="2">C29</strain>
        <tissue evidence="2">Fin</tissue>
    </source>
</reference>
<evidence type="ECO:0000313" key="2">
    <source>
        <dbReference type="EMBL" id="KAK0139968.1"/>
    </source>
</evidence>
<sequence length="315" mass="35359">MAELPTACLQLHKPAFHSTGVDCFGPMSVKVGRRQEKCWGVTFKCLTTRAVHLELLSNMDADAYLMALRRFIARRAHPAELWSDRGKNFKGGERELREAFASMAPVLQNQLARQQIKFSFNTCSPTLRRSTALYTCVGAQSLPEEVLLTVLLEVEAILNSKPLGYVSADIADIDPVTPNSLLMGRPDGALPQVVYPDTEILIQRRWRHSQVLADHFWSRFIREFLPGLQTRQKWQASPPELLEKAVVLMVDPQLPRALWPIGHVTRVHRSNDGCIRSADVNIKGHAYTRPVARLVMLPALPLGEDDESPTPDLPD</sequence>
<comment type="caution">
    <text evidence="2">The sequence shown here is derived from an EMBL/GenBank/DDBJ whole genome shotgun (WGS) entry which is preliminary data.</text>
</comment>
<organism evidence="2 3">
    <name type="scientific">Merluccius polli</name>
    <name type="common">Benguela hake</name>
    <name type="synonym">Merluccius cadenati</name>
    <dbReference type="NCBI Taxonomy" id="89951"/>
    <lineage>
        <taxon>Eukaryota</taxon>
        <taxon>Metazoa</taxon>
        <taxon>Chordata</taxon>
        <taxon>Craniata</taxon>
        <taxon>Vertebrata</taxon>
        <taxon>Euteleostomi</taxon>
        <taxon>Actinopterygii</taxon>
        <taxon>Neopterygii</taxon>
        <taxon>Teleostei</taxon>
        <taxon>Neoteleostei</taxon>
        <taxon>Acanthomorphata</taxon>
        <taxon>Zeiogadaria</taxon>
        <taxon>Gadariae</taxon>
        <taxon>Gadiformes</taxon>
        <taxon>Gadoidei</taxon>
        <taxon>Merlucciidae</taxon>
        <taxon>Merluccius</taxon>
    </lineage>
</organism>
<evidence type="ECO:0000259" key="1">
    <source>
        <dbReference type="Pfam" id="PF18701"/>
    </source>
</evidence>
<dbReference type="PANTHER" id="PTHR47331:SF1">
    <property type="entry name" value="GAG-LIKE PROTEIN"/>
    <property type="match status" value="1"/>
</dbReference>
<dbReference type="AlphaFoldDB" id="A0AA47NWY4"/>
<dbReference type="SUPFAM" id="SSF53098">
    <property type="entry name" value="Ribonuclease H-like"/>
    <property type="match status" value="1"/>
</dbReference>
<proteinExistence type="predicted"/>
<dbReference type="InterPro" id="IPR036397">
    <property type="entry name" value="RNaseH_sf"/>
</dbReference>
<evidence type="ECO:0000313" key="3">
    <source>
        <dbReference type="Proteomes" id="UP001174136"/>
    </source>
</evidence>
<dbReference type="InterPro" id="IPR040676">
    <property type="entry name" value="DUF5641"/>
</dbReference>
<dbReference type="PANTHER" id="PTHR47331">
    <property type="entry name" value="PHD-TYPE DOMAIN-CONTAINING PROTEIN"/>
    <property type="match status" value="1"/>
</dbReference>
<accession>A0AA47NWY4</accession>
<dbReference type="GO" id="GO:0003676">
    <property type="term" value="F:nucleic acid binding"/>
    <property type="evidence" value="ECO:0007669"/>
    <property type="project" value="InterPro"/>
</dbReference>
<name>A0AA47NWY4_MERPO</name>